<dbReference type="AlphaFoldDB" id="A0AAE1EIX4"/>
<evidence type="ECO:0000313" key="2">
    <source>
        <dbReference type="EMBL" id="KAK3850946.1"/>
    </source>
</evidence>
<dbReference type="EMBL" id="JAWQEG010008122">
    <property type="protein sequence ID" value="KAK3850946.1"/>
    <property type="molecule type" value="Genomic_DNA"/>
</dbReference>
<name>A0AAE1EIX4_PETCI</name>
<evidence type="ECO:0000313" key="3">
    <source>
        <dbReference type="Proteomes" id="UP001286313"/>
    </source>
</evidence>
<gene>
    <name evidence="2" type="ORF">Pcinc_042374</name>
</gene>
<sequence>MEGYNRVGWTLVARPTDSLTPGTHQEEVVDVESHSRGKSHSRGPGTPSFKRPRNSRYPLEDDVKDPLEDDVKDPLEDDVKGPLEDDVKDPHA</sequence>
<comment type="caution">
    <text evidence="2">The sequence shown here is derived from an EMBL/GenBank/DDBJ whole genome shotgun (WGS) entry which is preliminary data.</text>
</comment>
<protein>
    <submittedName>
        <fullName evidence="2">Uncharacterized protein</fullName>
    </submittedName>
</protein>
<feature type="compositionally biased region" description="Basic and acidic residues" evidence="1">
    <location>
        <begin position="72"/>
        <end position="92"/>
    </location>
</feature>
<proteinExistence type="predicted"/>
<evidence type="ECO:0000256" key="1">
    <source>
        <dbReference type="SAM" id="MobiDB-lite"/>
    </source>
</evidence>
<keyword evidence="3" id="KW-1185">Reference proteome</keyword>
<feature type="compositionally biased region" description="Basic and acidic residues" evidence="1">
    <location>
        <begin position="24"/>
        <end position="35"/>
    </location>
</feature>
<reference evidence="2" key="1">
    <citation type="submission" date="2023-10" db="EMBL/GenBank/DDBJ databases">
        <title>Genome assemblies of two species of porcelain crab, Petrolisthes cinctipes and Petrolisthes manimaculis (Anomura: Porcellanidae).</title>
        <authorList>
            <person name="Angst P."/>
        </authorList>
    </citation>
    <scope>NUCLEOTIDE SEQUENCE</scope>
    <source>
        <strain evidence="2">PB745_01</strain>
        <tissue evidence="2">Gill</tissue>
    </source>
</reference>
<organism evidence="2 3">
    <name type="scientific">Petrolisthes cinctipes</name>
    <name type="common">Flat porcelain crab</name>
    <dbReference type="NCBI Taxonomy" id="88211"/>
    <lineage>
        <taxon>Eukaryota</taxon>
        <taxon>Metazoa</taxon>
        <taxon>Ecdysozoa</taxon>
        <taxon>Arthropoda</taxon>
        <taxon>Crustacea</taxon>
        <taxon>Multicrustacea</taxon>
        <taxon>Malacostraca</taxon>
        <taxon>Eumalacostraca</taxon>
        <taxon>Eucarida</taxon>
        <taxon>Decapoda</taxon>
        <taxon>Pleocyemata</taxon>
        <taxon>Anomura</taxon>
        <taxon>Galatheoidea</taxon>
        <taxon>Porcellanidae</taxon>
        <taxon>Petrolisthes</taxon>
    </lineage>
</organism>
<dbReference type="Proteomes" id="UP001286313">
    <property type="component" value="Unassembled WGS sequence"/>
</dbReference>
<feature type="region of interest" description="Disordered" evidence="1">
    <location>
        <begin position="1"/>
        <end position="92"/>
    </location>
</feature>
<accession>A0AAE1EIX4</accession>